<evidence type="ECO:0000313" key="7">
    <source>
        <dbReference type="EMBL" id="PWR03647.1"/>
    </source>
</evidence>
<dbReference type="PRINTS" id="PR01021">
    <property type="entry name" value="OMPADOMAIN"/>
</dbReference>
<dbReference type="InterPro" id="IPR050330">
    <property type="entry name" value="Bact_OuterMem_StrucFunc"/>
</dbReference>
<organism evidence="7 8">
    <name type="scientific">Meridianimarinicoccus roseus</name>
    <dbReference type="NCBI Taxonomy" id="2072018"/>
    <lineage>
        <taxon>Bacteria</taxon>
        <taxon>Pseudomonadati</taxon>
        <taxon>Pseudomonadota</taxon>
        <taxon>Alphaproteobacteria</taxon>
        <taxon>Rhodobacterales</taxon>
        <taxon>Paracoccaceae</taxon>
        <taxon>Meridianimarinicoccus</taxon>
    </lineage>
</organism>
<dbReference type="EMBL" id="QGKU01000025">
    <property type="protein sequence ID" value="PWR03647.1"/>
    <property type="molecule type" value="Genomic_DNA"/>
</dbReference>
<keyword evidence="5" id="KW-0732">Signal</keyword>
<feature type="chain" id="PRO_5016092817" evidence="5">
    <location>
        <begin position="27"/>
        <end position="139"/>
    </location>
</feature>
<evidence type="ECO:0000256" key="3">
    <source>
        <dbReference type="ARBA" id="ARBA00023237"/>
    </source>
</evidence>
<dbReference type="InterPro" id="IPR006664">
    <property type="entry name" value="OMP_bac"/>
</dbReference>
<dbReference type="InterPro" id="IPR006665">
    <property type="entry name" value="OmpA-like"/>
</dbReference>
<comment type="subcellular location">
    <subcellularLocation>
        <location evidence="1">Cell outer membrane</location>
    </subcellularLocation>
</comment>
<evidence type="ECO:0000256" key="4">
    <source>
        <dbReference type="PROSITE-ProRule" id="PRU00473"/>
    </source>
</evidence>
<protein>
    <submittedName>
        <fullName evidence="7">OmpA family protein</fullName>
    </submittedName>
</protein>
<sequence length="139" mass="14657">MSAYQIRARALCMAMAVTLAQPATLAAQTAPDSIRVYFDTGSASVATSQQEALDRAARLFREGNPFVMIVAGTADRVGAPGVNLQLSVQRAAAVANGLAARGIPADRLQVVGRGISELPVETPQGVPEPENRVVEITWR</sequence>
<keyword evidence="8" id="KW-1185">Reference proteome</keyword>
<dbReference type="Gene3D" id="3.30.1330.60">
    <property type="entry name" value="OmpA-like domain"/>
    <property type="match status" value="1"/>
</dbReference>
<dbReference type="AlphaFoldDB" id="A0A2V2LKM2"/>
<keyword evidence="3" id="KW-0998">Cell outer membrane</keyword>
<dbReference type="GO" id="GO:0009279">
    <property type="term" value="C:cell outer membrane"/>
    <property type="evidence" value="ECO:0007669"/>
    <property type="project" value="UniProtKB-SubCell"/>
</dbReference>
<gene>
    <name evidence="7" type="ORF">DKT77_05765</name>
</gene>
<dbReference type="Pfam" id="PF00691">
    <property type="entry name" value="OmpA"/>
    <property type="match status" value="1"/>
</dbReference>
<evidence type="ECO:0000256" key="1">
    <source>
        <dbReference type="ARBA" id="ARBA00004442"/>
    </source>
</evidence>
<evidence type="ECO:0000256" key="2">
    <source>
        <dbReference type="ARBA" id="ARBA00023136"/>
    </source>
</evidence>
<feature type="domain" description="OmpA-like" evidence="6">
    <location>
        <begin position="25"/>
        <end position="139"/>
    </location>
</feature>
<name>A0A2V2LKM2_9RHOB</name>
<dbReference type="InterPro" id="IPR036737">
    <property type="entry name" value="OmpA-like_sf"/>
</dbReference>
<dbReference type="OrthoDB" id="7866449at2"/>
<dbReference type="RefSeq" id="WP_109810765.1">
    <property type="nucleotide sequence ID" value="NZ_QGKU01000025.1"/>
</dbReference>
<dbReference type="Proteomes" id="UP000245680">
    <property type="component" value="Unassembled WGS sequence"/>
</dbReference>
<dbReference type="PANTHER" id="PTHR30329:SF21">
    <property type="entry name" value="LIPOPROTEIN YIAD-RELATED"/>
    <property type="match status" value="1"/>
</dbReference>
<dbReference type="PROSITE" id="PS51123">
    <property type="entry name" value="OMPA_2"/>
    <property type="match status" value="1"/>
</dbReference>
<evidence type="ECO:0000259" key="6">
    <source>
        <dbReference type="PROSITE" id="PS51123"/>
    </source>
</evidence>
<evidence type="ECO:0000256" key="5">
    <source>
        <dbReference type="SAM" id="SignalP"/>
    </source>
</evidence>
<accession>A0A2V2LKM2</accession>
<comment type="caution">
    <text evidence="7">The sequence shown here is derived from an EMBL/GenBank/DDBJ whole genome shotgun (WGS) entry which is preliminary data.</text>
</comment>
<dbReference type="PANTHER" id="PTHR30329">
    <property type="entry name" value="STATOR ELEMENT OF FLAGELLAR MOTOR COMPLEX"/>
    <property type="match status" value="1"/>
</dbReference>
<dbReference type="SUPFAM" id="SSF103088">
    <property type="entry name" value="OmpA-like"/>
    <property type="match status" value="1"/>
</dbReference>
<evidence type="ECO:0000313" key="8">
    <source>
        <dbReference type="Proteomes" id="UP000245680"/>
    </source>
</evidence>
<feature type="signal peptide" evidence="5">
    <location>
        <begin position="1"/>
        <end position="26"/>
    </location>
</feature>
<keyword evidence="2 4" id="KW-0472">Membrane</keyword>
<reference evidence="7 8" key="1">
    <citation type="submission" date="2018-05" db="EMBL/GenBank/DDBJ databases">
        <title>Rhodobacteraceae gen. nov., sp. nov. isolated from sea water.</title>
        <authorList>
            <person name="Ren Y."/>
        </authorList>
    </citation>
    <scope>NUCLEOTIDE SEQUENCE [LARGE SCALE GENOMIC DNA]</scope>
    <source>
        <strain evidence="7 8">TG-679</strain>
    </source>
</reference>
<dbReference type="CDD" id="cd07185">
    <property type="entry name" value="OmpA_C-like"/>
    <property type="match status" value="1"/>
</dbReference>
<proteinExistence type="predicted"/>